<dbReference type="UniPathway" id="UPA00246"/>
<dbReference type="EMBL" id="BARU01008428">
    <property type="protein sequence ID" value="GAH41133.1"/>
    <property type="molecule type" value="Genomic_DNA"/>
</dbReference>
<evidence type="ECO:0000256" key="2">
    <source>
        <dbReference type="ARBA" id="ARBA00004892"/>
    </source>
</evidence>
<dbReference type="GO" id="GO:0019698">
    <property type="term" value="P:D-galacturonate catabolic process"/>
    <property type="evidence" value="ECO:0007669"/>
    <property type="project" value="TreeGrafter"/>
</dbReference>
<comment type="similarity">
    <text evidence="3">Belongs to the metallo-dependent hydrolases superfamily. Uronate isomerase family.</text>
</comment>
<accession>X1H748</accession>
<evidence type="ECO:0000256" key="1">
    <source>
        <dbReference type="ARBA" id="ARBA00001165"/>
    </source>
</evidence>
<feature type="non-terminal residue" evidence="7">
    <location>
        <position position="1"/>
    </location>
</feature>
<proteinExistence type="inferred from homology"/>
<keyword evidence="6" id="KW-0413">Isomerase</keyword>
<comment type="caution">
    <text evidence="7">The sequence shown here is derived from an EMBL/GenBank/DDBJ whole genome shotgun (WGS) entry which is preliminary data.</text>
</comment>
<dbReference type="PANTHER" id="PTHR30068">
    <property type="entry name" value="URONATE ISOMERASE"/>
    <property type="match status" value="1"/>
</dbReference>
<evidence type="ECO:0000256" key="4">
    <source>
        <dbReference type="ARBA" id="ARBA00012546"/>
    </source>
</evidence>
<dbReference type="InterPro" id="IPR032466">
    <property type="entry name" value="Metal_Hydrolase"/>
</dbReference>
<dbReference type="EC" id="5.3.1.12" evidence="4"/>
<protein>
    <recommendedName>
        <fullName evidence="5">Uronate isomerase</fullName>
        <ecNumber evidence="4">5.3.1.12</ecNumber>
    </recommendedName>
</protein>
<dbReference type="InterPro" id="IPR003766">
    <property type="entry name" value="Uronate_isomerase"/>
</dbReference>
<name>X1H748_9ZZZZ</name>
<organism evidence="7">
    <name type="scientific">marine sediment metagenome</name>
    <dbReference type="NCBI Taxonomy" id="412755"/>
    <lineage>
        <taxon>unclassified sequences</taxon>
        <taxon>metagenomes</taxon>
        <taxon>ecological metagenomes</taxon>
    </lineage>
</organism>
<gene>
    <name evidence="7" type="ORF">S03H2_16495</name>
</gene>
<dbReference type="Gene3D" id="3.20.20.140">
    <property type="entry name" value="Metal-dependent hydrolases"/>
    <property type="match status" value="1"/>
</dbReference>
<dbReference type="PANTHER" id="PTHR30068:SF4">
    <property type="entry name" value="URONATE ISOMERASE"/>
    <property type="match status" value="1"/>
</dbReference>
<evidence type="ECO:0000256" key="5">
    <source>
        <dbReference type="ARBA" id="ARBA00020555"/>
    </source>
</evidence>
<comment type="catalytic activity">
    <reaction evidence="1">
        <text>D-glucuronate = D-fructuronate</text>
        <dbReference type="Rhea" id="RHEA:13049"/>
        <dbReference type="ChEBI" id="CHEBI:58720"/>
        <dbReference type="ChEBI" id="CHEBI:59863"/>
        <dbReference type="EC" id="5.3.1.12"/>
    </reaction>
</comment>
<dbReference type="AlphaFoldDB" id="X1H748"/>
<reference evidence="7" key="1">
    <citation type="journal article" date="2014" name="Front. Microbiol.">
        <title>High frequency of phylogenetically diverse reductive dehalogenase-homologous genes in deep subseafloor sedimentary metagenomes.</title>
        <authorList>
            <person name="Kawai M."/>
            <person name="Futagami T."/>
            <person name="Toyoda A."/>
            <person name="Takaki Y."/>
            <person name="Nishi S."/>
            <person name="Hori S."/>
            <person name="Arai W."/>
            <person name="Tsubouchi T."/>
            <person name="Morono Y."/>
            <person name="Uchiyama I."/>
            <person name="Ito T."/>
            <person name="Fujiyama A."/>
            <person name="Inagaki F."/>
            <person name="Takami H."/>
        </authorList>
    </citation>
    <scope>NUCLEOTIDE SEQUENCE</scope>
    <source>
        <strain evidence="7">Expedition CK06-06</strain>
    </source>
</reference>
<dbReference type="Pfam" id="PF02614">
    <property type="entry name" value="UxaC"/>
    <property type="match status" value="1"/>
</dbReference>
<comment type="pathway">
    <text evidence="2">Carbohydrate metabolism; pentose and glucuronate interconversion.</text>
</comment>
<dbReference type="SUPFAM" id="SSF51556">
    <property type="entry name" value="Metallo-dependent hydrolases"/>
    <property type="match status" value="1"/>
</dbReference>
<evidence type="ECO:0000256" key="6">
    <source>
        <dbReference type="ARBA" id="ARBA00023235"/>
    </source>
</evidence>
<evidence type="ECO:0000313" key="7">
    <source>
        <dbReference type="EMBL" id="GAH41133.1"/>
    </source>
</evidence>
<dbReference type="GO" id="GO:0042840">
    <property type="term" value="P:D-glucuronate catabolic process"/>
    <property type="evidence" value="ECO:0007669"/>
    <property type="project" value="TreeGrafter"/>
</dbReference>
<sequence length="353" mass="41032">VKLYHDVAAPLRKKVGIVDTHTHHNLRQIVENESFPNIWRAEVLETREEYKNCDHYIIQLAAKLPGFSQALARDPQISDYDKWVTLCKVFPILEGNHVHQWMHLDLKRMFGIEELLSAGTADRVWKKANDRLKQKDMLPQAILKKIGARIIFTTDDPIDDLVYHKMAKNIEGITFLPTFRPDAYCNIFVDNWKLNVKRICKLTEQDTTFKGLIEALKIRHSYFAEMGAKASDHGLLEPYGLKISQERAEEIFQQTYNKEEKFNLRSIEAKEFISYMMHQFCAMNQEKGMVTQIHYGAVRNANRYLFKKWGTDVGGDISAENVNIVENISPLLSRFFSGESDNQGHLILYPLRW</sequence>
<dbReference type="GO" id="GO:0008880">
    <property type="term" value="F:glucuronate isomerase activity"/>
    <property type="evidence" value="ECO:0007669"/>
    <property type="project" value="UniProtKB-EC"/>
</dbReference>
<evidence type="ECO:0000256" key="3">
    <source>
        <dbReference type="ARBA" id="ARBA00008397"/>
    </source>
</evidence>